<comment type="catalytic activity">
    <reaction evidence="7">
        <text>ATP + H2O + polyamine-[polyamine-binding protein]Side 1 = ADP + phosphate + polyamineSide 2 + [polyamine-binding protein]Side 1.</text>
        <dbReference type="EC" id="7.6.2.11"/>
    </reaction>
</comment>
<dbReference type="RefSeq" id="WP_097803161.1">
    <property type="nucleotide sequence ID" value="NZ_FXYH01000002.1"/>
</dbReference>
<accession>A0A238JYT2</accession>
<keyword evidence="5 7" id="KW-1278">Translocase</keyword>
<dbReference type="Pfam" id="PF00005">
    <property type="entry name" value="ABC_tran"/>
    <property type="match status" value="1"/>
</dbReference>
<evidence type="ECO:0000256" key="1">
    <source>
        <dbReference type="ARBA" id="ARBA00022448"/>
    </source>
</evidence>
<protein>
    <recommendedName>
        <fullName evidence="7">Spermidine/putrescine import ATP-binding protein PotA</fullName>
        <ecNumber evidence="7">7.6.2.11</ecNumber>
    </recommendedName>
</protein>
<dbReference type="InterPro" id="IPR003593">
    <property type="entry name" value="AAA+_ATPase"/>
</dbReference>
<evidence type="ECO:0000313" key="9">
    <source>
        <dbReference type="EMBL" id="SMX35828.1"/>
    </source>
</evidence>
<proteinExistence type="inferred from homology"/>
<evidence type="ECO:0000313" key="10">
    <source>
        <dbReference type="Proteomes" id="UP000220836"/>
    </source>
</evidence>
<dbReference type="PROSITE" id="PS50893">
    <property type="entry name" value="ABC_TRANSPORTER_2"/>
    <property type="match status" value="1"/>
</dbReference>
<evidence type="ECO:0000259" key="8">
    <source>
        <dbReference type="PROSITE" id="PS50893"/>
    </source>
</evidence>
<organism evidence="9 10">
    <name type="scientific">Pelagimonas varians</name>
    <dbReference type="NCBI Taxonomy" id="696760"/>
    <lineage>
        <taxon>Bacteria</taxon>
        <taxon>Pseudomonadati</taxon>
        <taxon>Pseudomonadota</taxon>
        <taxon>Alphaproteobacteria</taxon>
        <taxon>Rhodobacterales</taxon>
        <taxon>Roseobacteraceae</taxon>
        <taxon>Pelagimonas</taxon>
    </lineage>
</organism>
<dbReference type="Proteomes" id="UP000220836">
    <property type="component" value="Unassembled WGS sequence"/>
</dbReference>
<dbReference type="SUPFAM" id="SSF50331">
    <property type="entry name" value="MOP-like"/>
    <property type="match status" value="1"/>
</dbReference>
<keyword evidence="3 7" id="KW-0547">Nucleotide-binding</keyword>
<comment type="similarity">
    <text evidence="7">Belongs to the ABC transporter superfamily. Spermidine/putrescine importer (TC 3.A.1.11.1) family.</text>
</comment>
<comment type="function">
    <text evidence="7">Part of the ABC transporter complex PotABCD involved in spermidine/putrescine import. Responsible for energy coupling to the transport system.</text>
</comment>
<comment type="subunit">
    <text evidence="7">The complex is composed of two ATP-binding proteins (PotA), two transmembrane proteins (PotB and PotC) and a solute-binding protein (PotD).</text>
</comment>
<keyword evidence="9" id="KW-0378">Hydrolase</keyword>
<dbReference type="EMBL" id="FXYH01000002">
    <property type="protein sequence ID" value="SMX35828.1"/>
    <property type="molecule type" value="Genomic_DNA"/>
</dbReference>
<dbReference type="GO" id="GO:0005524">
    <property type="term" value="F:ATP binding"/>
    <property type="evidence" value="ECO:0007669"/>
    <property type="project" value="UniProtKB-KW"/>
</dbReference>
<evidence type="ECO:0000256" key="5">
    <source>
        <dbReference type="ARBA" id="ARBA00022967"/>
    </source>
</evidence>
<dbReference type="EC" id="7.6.2.11" evidence="7"/>
<dbReference type="FunFam" id="3.40.50.300:FF:000133">
    <property type="entry name" value="Spermidine/putrescine import ATP-binding protein PotA"/>
    <property type="match status" value="1"/>
</dbReference>
<dbReference type="SMART" id="SM00382">
    <property type="entry name" value="AAA"/>
    <property type="match status" value="1"/>
</dbReference>
<evidence type="ECO:0000256" key="4">
    <source>
        <dbReference type="ARBA" id="ARBA00022840"/>
    </source>
</evidence>
<evidence type="ECO:0000256" key="6">
    <source>
        <dbReference type="ARBA" id="ARBA00023136"/>
    </source>
</evidence>
<gene>
    <name evidence="9" type="primary">cysA_1</name>
    <name evidence="7" type="synonym">potA</name>
    <name evidence="9" type="ORF">PEV8663_00607</name>
</gene>
<dbReference type="GO" id="GO:0015417">
    <property type="term" value="F:ABC-type polyamine transporter activity"/>
    <property type="evidence" value="ECO:0007669"/>
    <property type="project" value="UniProtKB-EC"/>
</dbReference>
<dbReference type="Gene3D" id="3.40.50.300">
    <property type="entry name" value="P-loop containing nucleotide triphosphate hydrolases"/>
    <property type="match status" value="1"/>
</dbReference>
<dbReference type="PROSITE" id="PS00211">
    <property type="entry name" value="ABC_TRANSPORTER_1"/>
    <property type="match status" value="1"/>
</dbReference>
<dbReference type="NCBIfam" id="TIGR01187">
    <property type="entry name" value="potA"/>
    <property type="match status" value="1"/>
</dbReference>
<dbReference type="OrthoDB" id="9802264at2"/>
<dbReference type="InterPro" id="IPR017871">
    <property type="entry name" value="ABC_transporter-like_CS"/>
</dbReference>
<dbReference type="PANTHER" id="PTHR42781">
    <property type="entry name" value="SPERMIDINE/PUTRESCINE IMPORT ATP-BINDING PROTEIN POTA"/>
    <property type="match status" value="1"/>
</dbReference>
<dbReference type="GO" id="GO:0043190">
    <property type="term" value="C:ATP-binding cassette (ABC) transporter complex"/>
    <property type="evidence" value="ECO:0007669"/>
    <property type="project" value="InterPro"/>
</dbReference>
<dbReference type="InterPro" id="IPR050093">
    <property type="entry name" value="ABC_SmlMolc_Importer"/>
</dbReference>
<dbReference type="GO" id="GO:0015847">
    <property type="term" value="P:putrescine transport"/>
    <property type="evidence" value="ECO:0007669"/>
    <property type="project" value="UniProtKB-ARBA"/>
</dbReference>
<dbReference type="InterPro" id="IPR027417">
    <property type="entry name" value="P-loop_NTPase"/>
</dbReference>
<evidence type="ECO:0000256" key="7">
    <source>
        <dbReference type="RuleBase" id="RU364083"/>
    </source>
</evidence>
<evidence type="ECO:0000256" key="3">
    <source>
        <dbReference type="ARBA" id="ARBA00022741"/>
    </source>
</evidence>
<dbReference type="AlphaFoldDB" id="A0A238JYT2"/>
<keyword evidence="10" id="KW-1185">Reference proteome</keyword>
<dbReference type="SUPFAM" id="SSF52540">
    <property type="entry name" value="P-loop containing nucleoside triphosphate hydrolases"/>
    <property type="match status" value="1"/>
</dbReference>
<dbReference type="Pfam" id="PF08402">
    <property type="entry name" value="TOBE_2"/>
    <property type="match status" value="1"/>
</dbReference>
<dbReference type="InterPro" id="IPR005893">
    <property type="entry name" value="PotA-like"/>
</dbReference>
<reference evidence="9 10" key="1">
    <citation type="submission" date="2017-05" db="EMBL/GenBank/DDBJ databases">
        <authorList>
            <person name="Song R."/>
            <person name="Chenine A.L."/>
            <person name="Ruprecht R.M."/>
        </authorList>
    </citation>
    <scope>NUCLEOTIDE SEQUENCE [LARGE SCALE GENOMIC DNA]</scope>
    <source>
        <strain evidence="9 10">CECT 8663</strain>
    </source>
</reference>
<feature type="domain" description="ABC transporter" evidence="8">
    <location>
        <begin position="10"/>
        <end position="240"/>
    </location>
</feature>
<dbReference type="InterPro" id="IPR008995">
    <property type="entry name" value="Mo/tungstate-bd_C_term_dom"/>
</dbReference>
<keyword evidence="4 7" id="KW-0067">ATP-binding</keyword>
<dbReference type="GO" id="GO:0016887">
    <property type="term" value="F:ATP hydrolysis activity"/>
    <property type="evidence" value="ECO:0007669"/>
    <property type="project" value="InterPro"/>
</dbReference>
<keyword evidence="6 7" id="KW-0472">Membrane</keyword>
<name>A0A238JYT2_9RHOB</name>
<dbReference type="InterPro" id="IPR013611">
    <property type="entry name" value="Transp-assoc_OB_typ2"/>
</dbReference>
<dbReference type="PANTHER" id="PTHR42781:SF4">
    <property type="entry name" value="SPERMIDINE_PUTRESCINE IMPORT ATP-BINDING PROTEIN POTA"/>
    <property type="match status" value="1"/>
</dbReference>
<evidence type="ECO:0000256" key="2">
    <source>
        <dbReference type="ARBA" id="ARBA00022475"/>
    </source>
</evidence>
<sequence>MSSANQSLPIDISSLSKAYGAVKALDDVSLNIAAGEFLTLLGPSGSGKTTLLMALAGFVRPDGGSIRFGDREMIATPPHKRGLGMVFQSYALFPFMTVAENVAYPLKIRGVSKSDQKTRAERALDTVQLGGYGDRRITQMSGGQRQRVALARAMVFEPQIILMDEPLSALDKKLREHMQIELKALHQKLDATVVYVTHDQREALTMSDRIAVVNHGRIEQVETPERLYRQPHSFFVADFVGESMSAPVKVANDRAHLGESVLKSDLPIAQGSGGHRLVIRPELLEVTSGAVPETANDLSGRVNDIIYQGDSVLVIVQNDNAGEINVRVPANRAGQTGLPSKGEQIGLALHPEDTIIVPEHVS</sequence>
<dbReference type="InterPro" id="IPR003439">
    <property type="entry name" value="ABC_transporter-like_ATP-bd"/>
</dbReference>
<keyword evidence="1 7" id="KW-0813">Transport</keyword>
<keyword evidence="2 7" id="KW-1003">Cell membrane</keyword>